<reference evidence="4" key="1">
    <citation type="journal article" date="2019" name="Int. J. Syst. Evol. Microbiol.">
        <title>The Global Catalogue of Microorganisms (GCM) 10K type strain sequencing project: providing services to taxonomists for standard genome sequencing and annotation.</title>
        <authorList>
            <consortium name="The Broad Institute Genomics Platform"/>
            <consortium name="The Broad Institute Genome Sequencing Center for Infectious Disease"/>
            <person name="Wu L."/>
            <person name="Ma J."/>
        </authorList>
    </citation>
    <scope>NUCLEOTIDE SEQUENCE [LARGE SCALE GENOMIC DNA]</scope>
    <source>
        <strain evidence="4">JCM 18952</strain>
    </source>
</reference>
<feature type="transmembrane region" description="Helical" evidence="2">
    <location>
        <begin position="85"/>
        <end position="106"/>
    </location>
</feature>
<feature type="compositionally biased region" description="Low complexity" evidence="1">
    <location>
        <begin position="169"/>
        <end position="181"/>
    </location>
</feature>
<dbReference type="EMBL" id="BAABLK010000013">
    <property type="protein sequence ID" value="GAA5226194.1"/>
    <property type="molecule type" value="Genomic_DNA"/>
</dbReference>
<dbReference type="Proteomes" id="UP001501257">
    <property type="component" value="Unassembled WGS sequence"/>
</dbReference>
<feature type="transmembrane region" description="Helical" evidence="2">
    <location>
        <begin position="134"/>
        <end position="155"/>
    </location>
</feature>
<feature type="region of interest" description="Disordered" evidence="1">
    <location>
        <begin position="165"/>
        <end position="203"/>
    </location>
</feature>
<comment type="caution">
    <text evidence="3">The sequence shown here is derived from an EMBL/GenBank/DDBJ whole genome shotgun (WGS) entry which is preliminary data.</text>
</comment>
<evidence type="ECO:0000313" key="4">
    <source>
        <dbReference type="Proteomes" id="UP001501257"/>
    </source>
</evidence>
<proteinExistence type="predicted"/>
<gene>
    <name evidence="3" type="ORF">GCM10025778_07250</name>
</gene>
<keyword evidence="2" id="KW-1133">Transmembrane helix</keyword>
<keyword evidence="2" id="KW-0812">Transmembrane</keyword>
<dbReference type="InterPro" id="IPR019051">
    <property type="entry name" value="Trp_biosyn_TM_oprn/chp"/>
</dbReference>
<feature type="transmembrane region" description="Helical" evidence="2">
    <location>
        <begin position="58"/>
        <end position="78"/>
    </location>
</feature>
<evidence type="ECO:0000256" key="1">
    <source>
        <dbReference type="SAM" id="MobiDB-lite"/>
    </source>
</evidence>
<name>A0ABP9TM79_9MICC</name>
<evidence type="ECO:0000256" key="2">
    <source>
        <dbReference type="SAM" id="Phobius"/>
    </source>
</evidence>
<sequence length="203" mass="20452">MSEEPRTKPKRSAKRTVLLLGLLGSVLALATSTRTWIKVQPEVGTVKIPLIEVAGSDAAAAVAALAIVALAGTLAAMIAGKIARYIIAAIMLLAGGGIAASAISVISDPVFAAATKVGDATGLNNSGGKYDLGFWPYVAVLGGLVLVAAAVQLGLTGRSWAGSRKYSREAPAPAAGTAESAPEGKIDEIDGWDSLSRGDDPTG</sequence>
<protein>
    <recommendedName>
        <fullName evidence="5">Membrane protein (TIGR02234 family)</fullName>
    </recommendedName>
</protein>
<dbReference type="RefSeq" id="WP_210101080.1">
    <property type="nucleotide sequence ID" value="NZ_BAABLK010000013.1"/>
</dbReference>
<organism evidence="3 4">
    <name type="scientific">Paeniglutamicibacter antarcticus</name>
    <dbReference type="NCBI Taxonomy" id="494023"/>
    <lineage>
        <taxon>Bacteria</taxon>
        <taxon>Bacillati</taxon>
        <taxon>Actinomycetota</taxon>
        <taxon>Actinomycetes</taxon>
        <taxon>Micrococcales</taxon>
        <taxon>Micrococcaceae</taxon>
        <taxon>Paeniglutamicibacter</taxon>
    </lineage>
</organism>
<dbReference type="Pfam" id="PF09534">
    <property type="entry name" value="Trp_oprn_chp"/>
    <property type="match status" value="1"/>
</dbReference>
<keyword evidence="2" id="KW-0472">Membrane</keyword>
<accession>A0ABP9TM79</accession>
<evidence type="ECO:0000313" key="3">
    <source>
        <dbReference type="EMBL" id="GAA5226194.1"/>
    </source>
</evidence>
<evidence type="ECO:0008006" key="5">
    <source>
        <dbReference type="Google" id="ProtNLM"/>
    </source>
</evidence>
<keyword evidence="4" id="KW-1185">Reference proteome</keyword>